<evidence type="ECO:0000313" key="2">
    <source>
        <dbReference type="EMBL" id="CAK0808636.1"/>
    </source>
</evidence>
<dbReference type="PANTHER" id="PTHR11311:SF15">
    <property type="entry name" value="SPONDIN-2"/>
    <property type="match status" value="1"/>
</dbReference>
<protein>
    <submittedName>
        <fullName evidence="2">Uncharacterized protein</fullName>
    </submittedName>
</protein>
<dbReference type="SUPFAM" id="SSF82895">
    <property type="entry name" value="TSP-1 type 1 repeat"/>
    <property type="match status" value="2"/>
</dbReference>
<feature type="region of interest" description="Disordered" evidence="1">
    <location>
        <begin position="571"/>
        <end position="593"/>
    </location>
</feature>
<dbReference type="SMART" id="SM00209">
    <property type="entry name" value="TSP1"/>
    <property type="match status" value="3"/>
</dbReference>
<dbReference type="InterPro" id="IPR000884">
    <property type="entry name" value="TSP1_rpt"/>
</dbReference>
<dbReference type="InterPro" id="IPR036383">
    <property type="entry name" value="TSP1_rpt_sf"/>
</dbReference>
<keyword evidence="3" id="KW-1185">Reference proteome</keyword>
<dbReference type="InterPro" id="IPR051418">
    <property type="entry name" value="Spondin/Thrombospondin_T1"/>
</dbReference>
<organism evidence="2 3">
    <name type="scientific">Prorocentrum cordatum</name>
    <dbReference type="NCBI Taxonomy" id="2364126"/>
    <lineage>
        <taxon>Eukaryota</taxon>
        <taxon>Sar</taxon>
        <taxon>Alveolata</taxon>
        <taxon>Dinophyceae</taxon>
        <taxon>Prorocentrales</taxon>
        <taxon>Prorocentraceae</taxon>
        <taxon>Prorocentrum</taxon>
    </lineage>
</organism>
<comment type="caution">
    <text evidence="2">The sequence shown here is derived from an EMBL/GenBank/DDBJ whole genome shotgun (WGS) entry which is preliminary data.</text>
</comment>
<name>A0ABN9QSV6_9DINO</name>
<gene>
    <name evidence="2" type="ORF">PCOR1329_LOCUS14167</name>
</gene>
<dbReference type="Gene3D" id="2.20.100.10">
    <property type="entry name" value="Thrombospondin type-1 (TSP1) repeat"/>
    <property type="match status" value="2"/>
</dbReference>
<dbReference type="Pfam" id="PF00090">
    <property type="entry name" value="TSP_1"/>
    <property type="match status" value="2"/>
</dbReference>
<evidence type="ECO:0000313" key="3">
    <source>
        <dbReference type="Proteomes" id="UP001189429"/>
    </source>
</evidence>
<sequence>MTNHLDDHIVRVFAIIRDVGPVEPWKPGCTGALEEVRNCSARASCVDADCEWGDWGAWGACSATCGGGAKRRDRVIRTQQSGKGAACSAKVKSEVAPCSTRPCEDCVDGDWGGWDEWSPCTATCGPAFRVRHREVAKYANACGKPASGVMDQFALCVDLGPCSPPQDCEVSDWGAWSSCGSKCYGVSERSRCRCSRGRIAATSSARRVLTEGEMPSRSGRPLRRIALAVVSLALVALWRQPGSVASVDAKDVLRYPVGLRHSVTADNGQFSVHGISQGEDQWALALSEKGGLAAPSPLAVVQKLKGATRYAVSYDTDKFSFKPRLAAGVEGIRFSATGSEGDKLESADWALRVRGQNGNHFSATTDNGELVYEGSYTHEEPLAEGLSALYAVDMKRRAGSELPWGGPNWIRHGVGLRYASELGEFKANVHQPSPDGPHDGLEFEAIYSGDLAGPPGSPSYSLVASRAMGDSVAYKGRVRLQGPEGLSAGLSVGLKDGKSNVTGFTDLSTSRAVADGLELSASTRVVASPGAVDLRPLDFRATADLSALAPGYLGQGSEVSASARYKLGEERPQLSASATLKPEPLGPLKLSASGRVTDGGLTGSVAAAARVMDVDATYTASKTGKGTRHVGQAVFPAEAATDKGGQPLPQAYARFTQSSEDHDGKPRLQVGMMYDFNAHGTRFTGQSNLYDNGDQLVDEAGRPWPSVMYNQAKNTADVLRKRIGGDSAEGTQWLRKSF</sequence>
<dbReference type="EMBL" id="CAUYUJ010004224">
    <property type="protein sequence ID" value="CAK0808636.1"/>
    <property type="molecule type" value="Genomic_DNA"/>
</dbReference>
<dbReference type="PANTHER" id="PTHR11311">
    <property type="entry name" value="SPONDIN"/>
    <property type="match status" value="1"/>
</dbReference>
<dbReference type="Proteomes" id="UP001189429">
    <property type="component" value="Unassembled WGS sequence"/>
</dbReference>
<reference evidence="2" key="1">
    <citation type="submission" date="2023-10" db="EMBL/GenBank/DDBJ databases">
        <authorList>
            <person name="Chen Y."/>
            <person name="Shah S."/>
            <person name="Dougan E. K."/>
            <person name="Thang M."/>
            <person name="Chan C."/>
        </authorList>
    </citation>
    <scope>NUCLEOTIDE SEQUENCE [LARGE SCALE GENOMIC DNA]</scope>
</reference>
<proteinExistence type="predicted"/>
<accession>A0ABN9QSV6</accession>
<evidence type="ECO:0000256" key="1">
    <source>
        <dbReference type="SAM" id="MobiDB-lite"/>
    </source>
</evidence>
<dbReference type="PROSITE" id="PS50092">
    <property type="entry name" value="TSP1"/>
    <property type="match status" value="2"/>
</dbReference>